<sequence length="69" mass="7918">MLHLDTTQIEQCQTLVLLSPQEYAAMQKSQSVNWQTAGVFWAFAFAMVVSSWVIARYGAFLFKPFKTRV</sequence>
<name>A0A5C1DL23_9NEIS</name>
<dbReference type="Proteomes" id="UP000322079">
    <property type="component" value="Chromosome"/>
</dbReference>
<accession>A0A5C1DL23</accession>
<organism evidence="2 3">
    <name type="scientific">Chromobacterium paludis</name>
    <dbReference type="NCBI Taxonomy" id="2605945"/>
    <lineage>
        <taxon>Bacteria</taxon>
        <taxon>Pseudomonadati</taxon>
        <taxon>Pseudomonadota</taxon>
        <taxon>Betaproteobacteria</taxon>
        <taxon>Neisseriales</taxon>
        <taxon>Chromobacteriaceae</taxon>
        <taxon>Chromobacterium</taxon>
    </lineage>
</organism>
<proteinExistence type="predicted"/>
<feature type="transmembrane region" description="Helical" evidence="1">
    <location>
        <begin position="39"/>
        <end position="62"/>
    </location>
</feature>
<dbReference type="GeneID" id="89684568"/>
<dbReference type="RefSeq" id="WP_043578782.1">
    <property type="nucleotide sequence ID" value="NZ_CP043473.1"/>
</dbReference>
<evidence type="ECO:0000256" key="1">
    <source>
        <dbReference type="SAM" id="Phobius"/>
    </source>
</evidence>
<dbReference type="EMBL" id="CP043473">
    <property type="protein sequence ID" value="QEL56468.1"/>
    <property type="molecule type" value="Genomic_DNA"/>
</dbReference>
<evidence type="ECO:0000313" key="2">
    <source>
        <dbReference type="EMBL" id="QEL56468.1"/>
    </source>
</evidence>
<dbReference type="AlphaFoldDB" id="A0A5C1DL23"/>
<keyword evidence="1" id="KW-0812">Transmembrane</keyword>
<keyword evidence="3" id="KW-1185">Reference proteome</keyword>
<keyword evidence="1" id="KW-0472">Membrane</keyword>
<keyword evidence="1" id="KW-1133">Transmembrane helix</keyword>
<protein>
    <submittedName>
        <fullName evidence="2">Uncharacterized protein</fullName>
    </submittedName>
</protein>
<reference evidence="2 3" key="1">
    <citation type="submission" date="2019-08" db="EMBL/GenBank/DDBJ databases">
        <title>Chromobacterium paludis, a novel bacterium isolated from a Maryland marsh pond.</title>
        <authorList>
            <person name="Blackburn M.B."/>
            <person name="Gundersen-Rindal D.E."/>
        </authorList>
    </citation>
    <scope>NUCLEOTIDE SEQUENCE [LARGE SCALE GENOMIC DNA]</scope>
    <source>
        <strain evidence="3">IIBBL 257-1</strain>
    </source>
</reference>
<gene>
    <name evidence="2" type="ORF">FYK34_13300</name>
</gene>
<evidence type="ECO:0000313" key="3">
    <source>
        <dbReference type="Proteomes" id="UP000322079"/>
    </source>
</evidence>
<dbReference type="KEGG" id="chrm:FYK34_13300"/>